<dbReference type="RefSeq" id="XP_016231947.1">
    <property type="nucleotide sequence ID" value="XM_016383324.1"/>
</dbReference>
<protein>
    <recommendedName>
        <fullName evidence="8">Major facilitator superfamily (MFS) profile domain-containing protein</fullName>
    </recommendedName>
</protein>
<evidence type="ECO:0000256" key="3">
    <source>
        <dbReference type="ARBA" id="ARBA00022692"/>
    </source>
</evidence>
<dbReference type="InterPro" id="IPR011701">
    <property type="entry name" value="MFS"/>
</dbReference>
<feature type="transmembrane region" description="Helical" evidence="7">
    <location>
        <begin position="223"/>
        <end position="244"/>
    </location>
</feature>
<evidence type="ECO:0000256" key="2">
    <source>
        <dbReference type="ARBA" id="ARBA00022448"/>
    </source>
</evidence>
<feature type="transmembrane region" description="Helical" evidence="7">
    <location>
        <begin position="126"/>
        <end position="145"/>
    </location>
</feature>
<evidence type="ECO:0000256" key="6">
    <source>
        <dbReference type="SAM" id="MobiDB-lite"/>
    </source>
</evidence>
<feature type="transmembrane region" description="Helical" evidence="7">
    <location>
        <begin position="381"/>
        <end position="403"/>
    </location>
</feature>
<comment type="subcellular location">
    <subcellularLocation>
        <location evidence="1">Membrane</location>
        <topology evidence="1">Multi-pass membrane protein</topology>
    </subcellularLocation>
</comment>
<dbReference type="EMBL" id="KN847498">
    <property type="protein sequence ID" value="KIW11731.1"/>
    <property type="molecule type" value="Genomic_DNA"/>
</dbReference>
<reference evidence="9 10" key="1">
    <citation type="submission" date="2015-01" db="EMBL/GenBank/DDBJ databases">
        <title>The Genome Sequence of Exophiala spinifera CBS89968.</title>
        <authorList>
            <consortium name="The Broad Institute Genomics Platform"/>
            <person name="Cuomo C."/>
            <person name="de Hoog S."/>
            <person name="Gorbushina A."/>
            <person name="Stielow B."/>
            <person name="Teixiera M."/>
            <person name="Abouelleil A."/>
            <person name="Chapman S.B."/>
            <person name="Priest M."/>
            <person name="Young S.K."/>
            <person name="Wortman J."/>
            <person name="Nusbaum C."/>
            <person name="Birren B."/>
        </authorList>
    </citation>
    <scope>NUCLEOTIDE SEQUENCE [LARGE SCALE GENOMIC DNA]</scope>
    <source>
        <strain evidence="9 10">CBS 89968</strain>
    </source>
</reference>
<evidence type="ECO:0000256" key="5">
    <source>
        <dbReference type="ARBA" id="ARBA00023136"/>
    </source>
</evidence>
<accession>A0A0D1Y9S7</accession>
<feature type="domain" description="Major facilitator superfamily (MFS) profile" evidence="8">
    <location>
        <begin position="59"/>
        <end position="470"/>
    </location>
</feature>
<feature type="transmembrane region" description="Helical" evidence="7">
    <location>
        <begin position="415"/>
        <end position="436"/>
    </location>
</feature>
<feature type="transmembrane region" description="Helical" evidence="7">
    <location>
        <begin position="331"/>
        <end position="349"/>
    </location>
</feature>
<feature type="compositionally biased region" description="Basic and acidic residues" evidence="6">
    <location>
        <begin position="1"/>
        <end position="21"/>
    </location>
</feature>
<keyword evidence="4 7" id="KW-1133">Transmembrane helix</keyword>
<dbReference type="InterPro" id="IPR036259">
    <property type="entry name" value="MFS_trans_sf"/>
</dbReference>
<dbReference type="OrthoDB" id="3639251at2759"/>
<dbReference type="PANTHER" id="PTHR43791:SF47">
    <property type="entry name" value="MAJOR FACILITATOR SUPERFAMILY (MFS) PROFILE DOMAIN-CONTAINING PROTEIN-RELATED"/>
    <property type="match status" value="1"/>
</dbReference>
<feature type="transmembrane region" description="Helical" evidence="7">
    <location>
        <begin position="448"/>
        <end position="465"/>
    </location>
</feature>
<sequence length="494" mass="54580">MFNEPKDASSKKPLETIHLEEGDLGTKSAAEKNHASSELELSWSPEEETGLVKKIDRRVFPMLCIVFALSLLDRVNIGAAYIAGMGKDLGLAVGSRYSVVLLMFFPGYTLLELPSNYLIRRVGPRVWLSFLVVSWGLVVLFTAFVESWKTLTLCRALLGVFEAGLLPGGIYIIGAWYRQYECASRVYLFYMSSVVAAAFGPILAYALSLISVGNGNFAHGWRWIFLIEGLITVVAGLVSPFFLVDFPERAKWLTARQKHIASARLMPDQQAKEYIQPTIMQGLKMLWDWKLLAFSMQYFVCSASSYVLTFFSPIILRQGMGFSYVMSQVMLSPPFVFTIFLGMALAIISDKYKTRWPVLCGQSMLTVLGLLIVLYGRLPGVQYFGLFLAVCGITANVPATLSYGQSNTADVRKKGAAAAAMVSMGGAGGICGSTIFRSRDAPRYLPGIWTILGLQLAFILGTFALSKHLKRQNKLADEGKRPALENVEGFRYAP</sequence>
<keyword evidence="2" id="KW-0813">Transport</keyword>
<feature type="transmembrane region" description="Helical" evidence="7">
    <location>
        <begin position="157"/>
        <end position="177"/>
    </location>
</feature>
<dbReference type="HOGENOM" id="CLU_001265_0_1_1"/>
<keyword evidence="10" id="KW-1185">Reference proteome</keyword>
<feature type="region of interest" description="Disordered" evidence="6">
    <location>
        <begin position="1"/>
        <end position="41"/>
    </location>
</feature>
<dbReference type="PROSITE" id="PS50850">
    <property type="entry name" value="MFS"/>
    <property type="match status" value="1"/>
</dbReference>
<dbReference type="FunFam" id="1.20.1250.20:FF:000018">
    <property type="entry name" value="MFS transporter permease"/>
    <property type="match status" value="1"/>
</dbReference>
<dbReference type="InterPro" id="IPR020846">
    <property type="entry name" value="MFS_dom"/>
</dbReference>
<dbReference type="VEuPathDB" id="FungiDB:PV08_09003"/>
<organism evidence="9 10">
    <name type="scientific">Exophiala spinifera</name>
    <dbReference type="NCBI Taxonomy" id="91928"/>
    <lineage>
        <taxon>Eukaryota</taxon>
        <taxon>Fungi</taxon>
        <taxon>Dikarya</taxon>
        <taxon>Ascomycota</taxon>
        <taxon>Pezizomycotina</taxon>
        <taxon>Eurotiomycetes</taxon>
        <taxon>Chaetothyriomycetidae</taxon>
        <taxon>Chaetothyriales</taxon>
        <taxon>Herpotrichiellaceae</taxon>
        <taxon>Exophiala</taxon>
    </lineage>
</organism>
<dbReference type="AlphaFoldDB" id="A0A0D1Y9S7"/>
<dbReference type="GeneID" id="27336086"/>
<name>A0A0D1Y9S7_9EURO</name>
<feature type="transmembrane region" description="Helical" evidence="7">
    <location>
        <begin position="189"/>
        <end position="211"/>
    </location>
</feature>
<feature type="transmembrane region" description="Helical" evidence="7">
    <location>
        <begin position="291"/>
        <end position="311"/>
    </location>
</feature>
<dbReference type="GO" id="GO:0016020">
    <property type="term" value="C:membrane"/>
    <property type="evidence" value="ECO:0007669"/>
    <property type="project" value="UniProtKB-SubCell"/>
</dbReference>
<keyword evidence="3 7" id="KW-0812">Transmembrane</keyword>
<gene>
    <name evidence="9" type="ORF">PV08_09003</name>
</gene>
<dbReference type="Proteomes" id="UP000053328">
    <property type="component" value="Unassembled WGS sequence"/>
</dbReference>
<evidence type="ECO:0000256" key="4">
    <source>
        <dbReference type="ARBA" id="ARBA00022989"/>
    </source>
</evidence>
<keyword evidence="5 7" id="KW-0472">Membrane</keyword>
<feature type="transmembrane region" description="Helical" evidence="7">
    <location>
        <begin position="95"/>
        <end position="114"/>
    </location>
</feature>
<evidence type="ECO:0000256" key="7">
    <source>
        <dbReference type="SAM" id="Phobius"/>
    </source>
</evidence>
<dbReference type="Gene3D" id="1.20.1250.20">
    <property type="entry name" value="MFS general substrate transporter like domains"/>
    <property type="match status" value="2"/>
</dbReference>
<feature type="transmembrane region" description="Helical" evidence="7">
    <location>
        <begin position="59"/>
        <end position="83"/>
    </location>
</feature>
<evidence type="ECO:0000259" key="8">
    <source>
        <dbReference type="PROSITE" id="PS50850"/>
    </source>
</evidence>
<dbReference type="Pfam" id="PF07690">
    <property type="entry name" value="MFS_1"/>
    <property type="match status" value="1"/>
</dbReference>
<proteinExistence type="predicted"/>
<dbReference type="GO" id="GO:0022857">
    <property type="term" value="F:transmembrane transporter activity"/>
    <property type="evidence" value="ECO:0007669"/>
    <property type="project" value="InterPro"/>
</dbReference>
<evidence type="ECO:0000313" key="9">
    <source>
        <dbReference type="EMBL" id="KIW11731.1"/>
    </source>
</evidence>
<evidence type="ECO:0000313" key="10">
    <source>
        <dbReference type="Proteomes" id="UP000053328"/>
    </source>
</evidence>
<dbReference type="SUPFAM" id="SSF103473">
    <property type="entry name" value="MFS general substrate transporter"/>
    <property type="match status" value="1"/>
</dbReference>
<feature type="transmembrane region" description="Helical" evidence="7">
    <location>
        <begin position="356"/>
        <end position="375"/>
    </location>
</feature>
<dbReference type="PANTHER" id="PTHR43791">
    <property type="entry name" value="PERMEASE-RELATED"/>
    <property type="match status" value="1"/>
</dbReference>
<evidence type="ECO:0000256" key="1">
    <source>
        <dbReference type="ARBA" id="ARBA00004141"/>
    </source>
</evidence>